<dbReference type="EMBL" id="BMAW01130055">
    <property type="protein sequence ID" value="GFU33294.1"/>
    <property type="molecule type" value="Genomic_DNA"/>
</dbReference>
<evidence type="ECO:0000256" key="1">
    <source>
        <dbReference type="SAM" id="MobiDB-lite"/>
    </source>
</evidence>
<dbReference type="Proteomes" id="UP000887013">
    <property type="component" value="Unassembled WGS sequence"/>
</dbReference>
<accession>A0A8X6QVQ3</accession>
<organism evidence="2 3">
    <name type="scientific">Nephila pilipes</name>
    <name type="common">Giant wood spider</name>
    <name type="synonym">Nephila maculata</name>
    <dbReference type="NCBI Taxonomy" id="299642"/>
    <lineage>
        <taxon>Eukaryota</taxon>
        <taxon>Metazoa</taxon>
        <taxon>Ecdysozoa</taxon>
        <taxon>Arthropoda</taxon>
        <taxon>Chelicerata</taxon>
        <taxon>Arachnida</taxon>
        <taxon>Araneae</taxon>
        <taxon>Araneomorphae</taxon>
        <taxon>Entelegynae</taxon>
        <taxon>Araneoidea</taxon>
        <taxon>Nephilidae</taxon>
        <taxon>Nephila</taxon>
    </lineage>
</organism>
<gene>
    <name evidence="2" type="ORF">NPIL_6291</name>
</gene>
<dbReference type="AlphaFoldDB" id="A0A8X6QVQ3"/>
<evidence type="ECO:0000313" key="2">
    <source>
        <dbReference type="EMBL" id="GFU33294.1"/>
    </source>
</evidence>
<evidence type="ECO:0000313" key="3">
    <source>
        <dbReference type="Proteomes" id="UP000887013"/>
    </source>
</evidence>
<feature type="region of interest" description="Disordered" evidence="1">
    <location>
        <begin position="1"/>
        <end position="20"/>
    </location>
</feature>
<name>A0A8X6QVQ3_NEPPI</name>
<sequence length="82" mass="9568">MSRRLKVESKFEMHDGQSERENDVIADTLSKIEEIVLINYDEIAEEQELDDGLKNFSIFKSPIDIQARPIMLQPISFKTIRN</sequence>
<proteinExistence type="predicted"/>
<protein>
    <submittedName>
        <fullName evidence="2">Uncharacterized protein</fullName>
    </submittedName>
</protein>
<keyword evidence="3" id="KW-1185">Reference proteome</keyword>
<reference evidence="2" key="1">
    <citation type="submission" date="2020-08" db="EMBL/GenBank/DDBJ databases">
        <title>Multicomponent nature underlies the extraordinary mechanical properties of spider dragline silk.</title>
        <authorList>
            <person name="Kono N."/>
            <person name="Nakamura H."/>
            <person name="Mori M."/>
            <person name="Yoshida Y."/>
            <person name="Ohtoshi R."/>
            <person name="Malay A.D."/>
            <person name="Moran D.A.P."/>
            <person name="Tomita M."/>
            <person name="Numata K."/>
            <person name="Arakawa K."/>
        </authorList>
    </citation>
    <scope>NUCLEOTIDE SEQUENCE</scope>
</reference>
<comment type="caution">
    <text evidence="2">The sequence shown here is derived from an EMBL/GenBank/DDBJ whole genome shotgun (WGS) entry which is preliminary data.</text>
</comment>